<dbReference type="AlphaFoldDB" id="A0A175YGU9"/>
<dbReference type="InterPro" id="IPR016181">
    <property type="entry name" value="Acyl_CoA_acyltransferase"/>
</dbReference>
<dbReference type="CDD" id="cd04301">
    <property type="entry name" value="NAT_SF"/>
    <property type="match status" value="1"/>
</dbReference>
<sequence length="386" mass="43878">MEEVLVREYDEERDFKMVVELEKSCKTTASPSNEGMSILSNMMGDDPLCRIRLYPLHVLLIAEILSEGEIVGIVRGCIKYVEIGVHERRRQVTMGSILGLRVSPTHRRKGVGVKLVQSIEEWLSKNGATYTFAATEENNAASTNLFTLRRNYIKLSSLSIFVQRLNPPLDDLPEGVNFEQLPTDQAISFYQTRLGAKDMYPTDIDMILKEKLSLGTWLCHFKEDNVKINHNDNKITGDSWMIFSIWNTCEAYKLQVKRTNHHSSPVYHAIEDDEENPKKMACDSIEKPFGFLFLFGLLGEGDRLGELVKTLWSFALQIAENVKDCKAIVTELGFSDPIREHVPEEVSTACIDDSWYAKKINNISSEDDDLVLKGELGNVFVDPRDF</sequence>
<protein>
    <recommendedName>
        <fullName evidence="1">N-acetyltransferase domain-containing protein</fullName>
    </recommendedName>
</protein>
<dbReference type="InterPro" id="IPR052810">
    <property type="entry name" value="Plant_NAT"/>
</dbReference>
<keyword evidence="4" id="KW-1185">Reference proteome</keyword>
<dbReference type="SUPFAM" id="SSF55729">
    <property type="entry name" value="Acyl-CoA N-acyltransferases (Nat)"/>
    <property type="match status" value="1"/>
</dbReference>
<organism evidence="2">
    <name type="scientific">Daucus carota subsp. sativus</name>
    <name type="common">Carrot</name>
    <dbReference type="NCBI Taxonomy" id="79200"/>
    <lineage>
        <taxon>Eukaryota</taxon>
        <taxon>Viridiplantae</taxon>
        <taxon>Streptophyta</taxon>
        <taxon>Embryophyta</taxon>
        <taxon>Tracheophyta</taxon>
        <taxon>Spermatophyta</taxon>
        <taxon>Magnoliopsida</taxon>
        <taxon>eudicotyledons</taxon>
        <taxon>Gunneridae</taxon>
        <taxon>Pentapetalae</taxon>
        <taxon>asterids</taxon>
        <taxon>campanulids</taxon>
        <taxon>Apiales</taxon>
        <taxon>Apiaceae</taxon>
        <taxon>Apioideae</taxon>
        <taxon>Scandiceae</taxon>
        <taxon>Daucinae</taxon>
        <taxon>Daucus</taxon>
        <taxon>Daucus sect. Daucus</taxon>
    </lineage>
</organism>
<dbReference type="EMBL" id="LNRQ01000009">
    <property type="protein sequence ID" value="KZM82904.1"/>
    <property type="molecule type" value="Genomic_DNA"/>
</dbReference>
<dbReference type="GO" id="GO:0016747">
    <property type="term" value="F:acyltransferase activity, transferring groups other than amino-acyl groups"/>
    <property type="evidence" value="ECO:0007669"/>
    <property type="project" value="InterPro"/>
</dbReference>
<evidence type="ECO:0000313" key="2">
    <source>
        <dbReference type="EMBL" id="KZM82904.1"/>
    </source>
</evidence>
<dbReference type="Proteomes" id="UP000077755">
    <property type="component" value="Chromosome 9"/>
</dbReference>
<dbReference type="Pfam" id="PF00583">
    <property type="entry name" value="Acetyltransf_1"/>
    <property type="match status" value="1"/>
</dbReference>
<dbReference type="EMBL" id="CP093351">
    <property type="protein sequence ID" value="WOH15855.1"/>
    <property type="molecule type" value="Genomic_DNA"/>
</dbReference>
<proteinExistence type="predicted"/>
<dbReference type="OrthoDB" id="1735852at2759"/>
<evidence type="ECO:0000313" key="4">
    <source>
        <dbReference type="Proteomes" id="UP000077755"/>
    </source>
</evidence>
<dbReference type="Gene3D" id="3.40.630.30">
    <property type="match status" value="1"/>
</dbReference>
<reference evidence="2" key="1">
    <citation type="journal article" date="2016" name="Nat. Genet.">
        <title>A high-quality carrot genome assembly provides new insights into carotenoid accumulation and asterid genome evolution.</title>
        <authorList>
            <person name="Iorizzo M."/>
            <person name="Ellison S."/>
            <person name="Senalik D."/>
            <person name="Zeng P."/>
            <person name="Satapoomin P."/>
            <person name="Huang J."/>
            <person name="Bowman M."/>
            <person name="Iovene M."/>
            <person name="Sanseverino W."/>
            <person name="Cavagnaro P."/>
            <person name="Yildiz M."/>
            <person name="Macko-Podgorni A."/>
            <person name="Moranska E."/>
            <person name="Grzebelus E."/>
            <person name="Grzebelus D."/>
            <person name="Ashrafi H."/>
            <person name="Zheng Z."/>
            <person name="Cheng S."/>
            <person name="Spooner D."/>
            <person name="Van Deynze A."/>
            <person name="Simon P."/>
        </authorList>
    </citation>
    <scope>NUCLEOTIDE SEQUENCE [LARGE SCALE GENOMIC DNA]</scope>
    <source>
        <tissue evidence="2">Leaf</tissue>
    </source>
</reference>
<gene>
    <name evidence="2" type="ORF">DCAR_030473</name>
    <name evidence="3" type="ORF">DCAR_0935401</name>
</gene>
<dbReference type="OMA" id="PKHRRMG"/>
<accession>A0A175YGU9</accession>
<dbReference type="Gramene" id="KZM82904">
    <property type="protein sequence ID" value="KZM82904"/>
    <property type="gene ID" value="DCAR_030473"/>
</dbReference>
<reference evidence="3" key="2">
    <citation type="submission" date="2022-03" db="EMBL/GenBank/DDBJ databases">
        <title>Draft title - Genomic analysis of global carrot germplasm unveils the trajectory of domestication and the origin of high carotenoid orange carrot.</title>
        <authorList>
            <person name="Iorizzo M."/>
            <person name="Ellison S."/>
            <person name="Senalik D."/>
            <person name="Macko-Podgorni A."/>
            <person name="Grzebelus D."/>
            <person name="Bostan H."/>
            <person name="Rolling W."/>
            <person name="Curaba J."/>
            <person name="Simon P."/>
        </authorList>
    </citation>
    <scope>NUCLEOTIDE SEQUENCE</scope>
    <source>
        <tissue evidence="3">Leaf</tissue>
    </source>
</reference>
<evidence type="ECO:0000313" key="3">
    <source>
        <dbReference type="EMBL" id="WOH15855.1"/>
    </source>
</evidence>
<dbReference type="PANTHER" id="PTHR47370:SF4">
    <property type="entry name" value="N-ACETYLTRANSFERASE HLS1-LIKE-RELATED"/>
    <property type="match status" value="1"/>
</dbReference>
<dbReference type="STRING" id="79200.A0A175YGU9"/>
<feature type="domain" description="N-acetyltransferase" evidence="1">
    <location>
        <begin position="4"/>
        <end position="211"/>
    </location>
</feature>
<dbReference type="PANTHER" id="PTHR47370">
    <property type="entry name" value="ACYL-COA N-ACYLTRANSFERASES (NAT) SUPERFAMILY PROTEIN"/>
    <property type="match status" value="1"/>
</dbReference>
<dbReference type="InterPro" id="IPR000182">
    <property type="entry name" value="GNAT_dom"/>
</dbReference>
<dbReference type="PROSITE" id="PS51186">
    <property type="entry name" value="GNAT"/>
    <property type="match status" value="1"/>
</dbReference>
<name>A0A175YGU9_DAUCS</name>
<evidence type="ECO:0000259" key="1">
    <source>
        <dbReference type="PROSITE" id="PS51186"/>
    </source>
</evidence>
<dbReference type="KEGG" id="dcr:108202204"/>